<dbReference type="Pfam" id="PF08281">
    <property type="entry name" value="Sigma70_r4_2"/>
    <property type="match status" value="1"/>
</dbReference>
<evidence type="ECO:0000313" key="9">
    <source>
        <dbReference type="Proteomes" id="UP000095209"/>
    </source>
</evidence>
<dbReference type="InterPro" id="IPR007627">
    <property type="entry name" value="RNA_pol_sigma70_r2"/>
</dbReference>
<keyword evidence="5" id="KW-0804">Transcription</keyword>
<evidence type="ECO:0000313" key="8">
    <source>
        <dbReference type="EMBL" id="OEH94245.1"/>
    </source>
</evidence>
<evidence type="ECO:0000259" key="7">
    <source>
        <dbReference type="Pfam" id="PF08281"/>
    </source>
</evidence>
<keyword evidence="4" id="KW-0238">DNA-binding</keyword>
<feature type="domain" description="RNA polymerase sigma factor 70 region 4 type 2" evidence="7">
    <location>
        <begin position="121"/>
        <end position="173"/>
    </location>
</feature>
<dbReference type="Pfam" id="PF04542">
    <property type="entry name" value="Sigma70_r2"/>
    <property type="match status" value="1"/>
</dbReference>
<accession>A0A1E5LJJ5</accession>
<dbReference type="Gene3D" id="1.10.10.10">
    <property type="entry name" value="Winged helix-like DNA-binding domain superfamily/Winged helix DNA-binding domain"/>
    <property type="match status" value="1"/>
</dbReference>
<dbReference type="CDD" id="cd06171">
    <property type="entry name" value="Sigma70_r4"/>
    <property type="match status" value="1"/>
</dbReference>
<keyword evidence="3" id="KW-0731">Sigma factor</keyword>
<reference evidence="8 9" key="1">
    <citation type="submission" date="2016-08" db="EMBL/GenBank/DDBJ databases">
        <title>Genome of Bacillus solimangrovi GH2-4.</title>
        <authorList>
            <person name="Lim S."/>
            <person name="Kim B.-C."/>
        </authorList>
    </citation>
    <scope>NUCLEOTIDE SEQUENCE [LARGE SCALE GENOMIC DNA]</scope>
    <source>
        <strain evidence="8 9">GH2-4</strain>
    </source>
</reference>
<evidence type="ECO:0000256" key="3">
    <source>
        <dbReference type="ARBA" id="ARBA00023082"/>
    </source>
</evidence>
<dbReference type="SUPFAM" id="SSF88946">
    <property type="entry name" value="Sigma2 domain of RNA polymerase sigma factors"/>
    <property type="match status" value="1"/>
</dbReference>
<dbReference type="SUPFAM" id="SSF88659">
    <property type="entry name" value="Sigma3 and sigma4 domains of RNA polymerase sigma factors"/>
    <property type="match status" value="1"/>
</dbReference>
<comment type="similarity">
    <text evidence="1">Belongs to the sigma-70 factor family. ECF subfamily.</text>
</comment>
<dbReference type="Gene3D" id="1.10.1740.10">
    <property type="match status" value="1"/>
</dbReference>
<dbReference type="AlphaFoldDB" id="A0A1E5LJJ5"/>
<dbReference type="InterPro" id="IPR039425">
    <property type="entry name" value="RNA_pol_sigma-70-like"/>
</dbReference>
<evidence type="ECO:0000256" key="5">
    <source>
        <dbReference type="ARBA" id="ARBA00023163"/>
    </source>
</evidence>
<dbReference type="InterPro" id="IPR013249">
    <property type="entry name" value="RNA_pol_sigma70_r4_t2"/>
</dbReference>
<dbReference type="Proteomes" id="UP000095209">
    <property type="component" value="Unassembled WGS sequence"/>
</dbReference>
<dbReference type="GO" id="GO:0016987">
    <property type="term" value="F:sigma factor activity"/>
    <property type="evidence" value="ECO:0007669"/>
    <property type="project" value="UniProtKB-KW"/>
</dbReference>
<keyword evidence="9" id="KW-1185">Reference proteome</keyword>
<dbReference type="EMBL" id="MJEH01000004">
    <property type="protein sequence ID" value="OEH94245.1"/>
    <property type="molecule type" value="Genomic_DNA"/>
</dbReference>
<evidence type="ECO:0000256" key="2">
    <source>
        <dbReference type="ARBA" id="ARBA00023015"/>
    </source>
</evidence>
<dbReference type="GO" id="GO:0003677">
    <property type="term" value="F:DNA binding"/>
    <property type="evidence" value="ECO:0007669"/>
    <property type="project" value="UniProtKB-KW"/>
</dbReference>
<proteinExistence type="inferred from homology"/>
<dbReference type="InterPro" id="IPR014284">
    <property type="entry name" value="RNA_pol_sigma-70_dom"/>
</dbReference>
<keyword evidence="2" id="KW-0805">Transcription regulation</keyword>
<sequence>MLTDKELVQEIQSGNQEAMEVLVKRHYKTVYAFVYRKIGDKHTSYDLTQEVFIKMMKNINSYTQKAAFQTWLLTIAVNHCRDYFRSKAFQQSSKTDEFEESFNTSSHDDIAFIFEKNENRQKIKNAISELPEYQSEAILLKYFHDLKIKEIAEVTNSNVSTVKSRLKQGLAKLRMILDGSGSFEQ</sequence>
<dbReference type="STRING" id="1305675.BFG57_09355"/>
<dbReference type="OrthoDB" id="9785675at2"/>
<dbReference type="NCBIfam" id="TIGR02937">
    <property type="entry name" value="sigma70-ECF"/>
    <property type="match status" value="1"/>
</dbReference>
<evidence type="ECO:0000259" key="6">
    <source>
        <dbReference type="Pfam" id="PF04542"/>
    </source>
</evidence>
<dbReference type="PANTHER" id="PTHR43133">
    <property type="entry name" value="RNA POLYMERASE ECF-TYPE SIGMA FACTO"/>
    <property type="match status" value="1"/>
</dbReference>
<dbReference type="InterPro" id="IPR013324">
    <property type="entry name" value="RNA_pol_sigma_r3/r4-like"/>
</dbReference>
<dbReference type="InterPro" id="IPR013325">
    <property type="entry name" value="RNA_pol_sigma_r2"/>
</dbReference>
<name>A0A1E5LJJ5_9BACI</name>
<protein>
    <submittedName>
        <fullName evidence="8">RNA polymerase subunit sigma</fullName>
    </submittedName>
</protein>
<gene>
    <name evidence="8" type="ORF">BFG57_09355</name>
</gene>
<evidence type="ECO:0000256" key="1">
    <source>
        <dbReference type="ARBA" id="ARBA00010641"/>
    </source>
</evidence>
<dbReference type="InterPro" id="IPR036388">
    <property type="entry name" value="WH-like_DNA-bd_sf"/>
</dbReference>
<evidence type="ECO:0000256" key="4">
    <source>
        <dbReference type="ARBA" id="ARBA00023125"/>
    </source>
</evidence>
<organism evidence="8 9">
    <name type="scientific">Bacillus solimangrovi</name>
    <dbReference type="NCBI Taxonomy" id="1305675"/>
    <lineage>
        <taxon>Bacteria</taxon>
        <taxon>Bacillati</taxon>
        <taxon>Bacillota</taxon>
        <taxon>Bacilli</taxon>
        <taxon>Bacillales</taxon>
        <taxon>Bacillaceae</taxon>
        <taxon>Bacillus</taxon>
    </lineage>
</organism>
<comment type="caution">
    <text evidence="8">The sequence shown here is derived from an EMBL/GenBank/DDBJ whole genome shotgun (WGS) entry which is preliminary data.</text>
</comment>
<feature type="domain" description="RNA polymerase sigma-70 region 2" evidence="6">
    <location>
        <begin position="22"/>
        <end position="88"/>
    </location>
</feature>
<dbReference type="PANTHER" id="PTHR43133:SF8">
    <property type="entry name" value="RNA POLYMERASE SIGMA FACTOR HI_1459-RELATED"/>
    <property type="match status" value="1"/>
</dbReference>
<dbReference type="GO" id="GO:0006352">
    <property type="term" value="P:DNA-templated transcription initiation"/>
    <property type="evidence" value="ECO:0007669"/>
    <property type="project" value="InterPro"/>
</dbReference>